<keyword evidence="3" id="KW-1185">Reference proteome</keyword>
<dbReference type="PANTHER" id="PTHR34792">
    <property type="entry name" value="OS02G0121500 PROTEIN"/>
    <property type="match status" value="1"/>
</dbReference>
<gene>
    <name evidence="2" type="ORF">QN277_018251</name>
</gene>
<feature type="region of interest" description="Disordered" evidence="1">
    <location>
        <begin position="710"/>
        <end position="732"/>
    </location>
</feature>
<proteinExistence type="predicted"/>
<evidence type="ECO:0000313" key="3">
    <source>
        <dbReference type="Proteomes" id="UP001293593"/>
    </source>
</evidence>
<sequence>MDKPRGVRRGPSRFSTAKLRAKQSGHKLCDGLDGIEVDFEFPLQTKKEKVRSLNAVGRALSSCQENKMGCGVTAKVGALRVQSPSSNTIASSKKRFKVSKRFSADCNGVGHASVPRKLRSAVKKRNREYSLLDYEKLNHKLNGIESPVKECIQKTEVMSMQQGNPDWSTRQTVSGPITKDEEEVVETLYALSGMFLNKDSNERLKLQGDSSPENSNLQDLEKSTNNNAFEGSGTAQDSHHFHAEISSGEAAITNSSVDCIDRKQPDSVENAELMTSDNFASNLNLDTMPMLSRNENGNEAALDDSELSLAVGLSMPRQSPNLRNEMKPEPAGAVESIQVHHMMKGQSNSGVPTWWPGLALAASAESQASYLQSSAAKAPVWHDAARCAFKQDSIQGASSEISEVVVHKKLWKRCAAHVHISNFIRNLQESNNKDLLEQANHSNQLMRANEGSVHGDLMEVQNSNRTRSEITSAPGLGHSDTGKDLHDNRNSIRQQSCCYHEALTPDVYGTQKQGLELLSLSAGGNGLKVNNKLDQSRGSRLESLPKLQMPYFQPLAQLQGLMPFPVPQSQYASPSYLTHQISAAGPQVLPHYYGNSLWPVGRNGSTASNNKHQQQSFWGVLQVATEGQGRSGINCNTMGPQYPKWENGRQGSVVNPAMIPQSSASVQVVGSKFLPISEQHQQHFLSLASSLPQSRTNGLNNFAVPPSACEQSRGRFHSSRGTASFQLLGDER</sequence>
<evidence type="ECO:0000313" key="2">
    <source>
        <dbReference type="EMBL" id="KAK4275116.1"/>
    </source>
</evidence>
<feature type="compositionally biased region" description="Polar residues" evidence="1">
    <location>
        <begin position="208"/>
        <end position="236"/>
    </location>
</feature>
<dbReference type="EMBL" id="JAWXYG010000004">
    <property type="protein sequence ID" value="KAK4275116.1"/>
    <property type="molecule type" value="Genomic_DNA"/>
</dbReference>
<protein>
    <submittedName>
        <fullName evidence="2">Uncharacterized protein</fullName>
    </submittedName>
</protein>
<organism evidence="2 3">
    <name type="scientific">Acacia crassicarpa</name>
    <name type="common">northern wattle</name>
    <dbReference type="NCBI Taxonomy" id="499986"/>
    <lineage>
        <taxon>Eukaryota</taxon>
        <taxon>Viridiplantae</taxon>
        <taxon>Streptophyta</taxon>
        <taxon>Embryophyta</taxon>
        <taxon>Tracheophyta</taxon>
        <taxon>Spermatophyta</taxon>
        <taxon>Magnoliopsida</taxon>
        <taxon>eudicotyledons</taxon>
        <taxon>Gunneridae</taxon>
        <taxon>Pentapetalae</taxon>
        <taxon>rosids</taxon>
        <taxon>fabids</taxon>
        <taxon>Fabales</taxon>
        <taxon>Fabaceae</taxon>
        <taxon>Caesalpinioideae</taxon>
        <taxon>mimosoid clade</taxon>
        <taxon>Acacieae</taxon>
        <taxon>Acacia</taxon>
    </lineage>
</organism>
<dbReference type="PANTHER" id="PTHR34792:SF1">
    <property type="entry name" value="OS02G0121500 PROTEIN"/>
    <property type="match status" value="1"/>
</dbReference>
<name>A0AAE1JU40_9FABA</name>
<dbReference type="Proteomes" id="UP001293593">
    <property type="component" value="Unassembled WGS sequence"/>
</dbReference>
<feature type="region of interest" description="Disordered" evidence="1">
    <location>
        <begin position="204"/>
        <end position="237"/>
    </location>
</feature>
<dbReference type="AlphaFoldDB" id="A0AAE1JU40"/>
<comment type="caution">
    <text evidence="2">The sequence shown here is derived from an EMBL/GenBank/DDBJ whole genome shotgun (WGS) entry which is preliminary data.</text>
</comment>
<dbReference type="InterPro" id="IPR040305">
    <property type="entry name" value="At1g75730-like"/>
</dbReference>
<evidence type="ECO:0000256" key="1">
    <source>
        <dbReference type="SAM" id="MobiDB-lite"/>
    </source>
</evidence>
<accession>A0AAE1JU40</accession>
<reference evidence="2" key="1">
    <citation type="submission" date="2023-10" db="EMBL/GenBank/DDBJ databases">
        <title>Chromosome-level genome of the transformable northern wattle, Acacia crassicarpa.</title>
        <authorList>
            <person name="Massaro I."/>
            <person name="Sinha N.R."/>
            <person name="Poethig S."/>
            <person name="Leichty A.R."/>
        </authorList>
    </citation>
    <scope>NUCLEOTIDE SEQUENCE</scope>
    <source>
        <strain evidence="2">Acra3RX</strain>
        <tissue evidence="2">Leaf</tissue>
    </source>
</reference>